<dbReference type="PANTHER" id="PTHR11963:SF23">
    <property type="entry name" value="CYTOSOL AMINOPEPTIDASE"/>
    <property type="match status" value="1"/>
</dbReference>
<evidence type="ECO:0000313" key="8">
    <source>
        <dbReference type="Proteomes" id="UP001596422"/>
    </source>
</evidence>
<dbReference type="EMBL" id="JBHSWE010000001">
    <property type="protein sequence ID" value="MFC6671591.1"/>
    <property type="molecule type" value="Genomic_DNA"/>
</dbReference>
<dbReference type="InterPro" id="IPR011356">
    <property type="entry name" value="Leucine_aapep/pepB"/>
</dbReference>
<keyword evidence="4 7" id="KW-0378">Hydrolase</keyword>
<name>A0ABW2A264_9GAMM</name>
<protein>
    <submittedName>
        <fullName evidence="7">Leucyl aminopeptidase</fullName>
        <ecNumber evidence="7">3.4.11.1</ecNumber>
    </submittedName>
</protein>
<comment type="similarity">
    <text evidence="1">Belongs to the peptidase M17 family.</text>
</comment>
<organism evidence="7 8">
    <name type="scientific">Marinobacterium aestuariivivens</name>
    <dbReference type="NCBI Taxonomy" id="1698799"/>
    <lineage>
        <taxon>Bacteria</taxon>
        <taxon>Pseudomonadati</taxon>
        <taxon>Pseudomonadota</taxon>
        <taxon>Gammaproteobacteria</taxon>
        <taxon>Oceanospirillales</taxon>
        <taxon>Oceanospirillaceae</taxon>
        <taxon>Marinobacterium</taxon>
    </lineage>
</organism>
<dbReference type="InterPro" id="IPR000819">
    <property type="entry name" value="Peptidase_M17_C"/>
</dbReference>
<proteinExistence type="inferred from homology"/>
<keyword evidence="5" id="KW-0464">Manganese</keyword>
<dbReference type="PANTHER" id="PTHR11963">
    <property type="entry name" value="LEUCINE AMINOPEPTIDASE-RELATED"/>
    <property type="match status" value="1"/>
</dbReference>
<evidence type="ECO:0000256" key="5">
    <source>
        <dbReference type="ARBA" id="ARBA00023211"/>
    </source>
</evidence>
<sequence>MLVGKGITFDTGGISLKPGAAMDEMKFDMCGAASVLGALNAVAEMALPINVVGIIAAAENMPSGRATKPGDIITTMSGQTVEVLNTDAEGRLVLCDALTYAERFKPKTIVDIATLTGACIVALGNHASGLLANDDALADELLQAGEFASDRAWRLPLWDEYQEQLDSNFADIANIGGPPAGTITAACFLSRFTRKYRWAHLDIAGVAWNNKGKEKGASGRCVPLLSQYLLDQVEESEHAH</sequence>
<accession>A0ABW2A264</accession>
<feature type="domain" description="Cytosol aminopeptidase" evidence="6">
    <location>
        <begin position="85"/>
        <end position="92"/>
    </location>
</feature>
<dbReference type="PROSITE" id="PS00631">
    <property type="entry name" value="CYTOSOL_AP"/>
    <property type="match status" value="1"/>
</dbReference>
<dbReference type="CDD" id="cd00433">
    <property type="entry name" value="Peptidase_M17"/>
    <property type="match status" value="1"/>
</dbReference>
<dbReference type="SUPFAM" id="SSF53187">
    <property type="entry name" value="Zn-dependent exopeptidases"/>
    <property type="match status" value="1"/>
</dbReference>
<dbReference type="Proteomes" id="UP001596422">
    <property type="component" value="Unassembled WGS sequence"/>
</dbReference>
<evidence type="ECO:0000256" key="3">
    <source>
        <dbReference type="ARBA" id="ARBA00022670"/>
    </source>
</evidence>
<dbReference type="GO" id="GO:0004177">
    <property type="term" value="F:aminopeptidase activity"/>
    <property type="evidence" value="ECO:0007669"/>
    <property type="project" value="UniProtKB-KW"/>
</dbReference>
<evidence type="ECO:0000256" key="2">
    <source>
        <dbReference type="ARBA" id="ARBA00022438"/>
    </source>
</evidence>
<gene>
    <name evidence="7" type="ORF">ACFQDL_17070</name>
</gene>
<comment type="caution">
    <text evidence="7">The sequence shown here is derived from an EMBL/GenBank/DDBJ whole genome shotgun (WGS) entry which is preliminary data.</text>
</comment>
<evidence type="ECO:0000259" key="6">
    <source>
        <dbReference type="PROSITE" id="PS00631"/>
    </source>
</evidence>
<dbReference type="PRINTS" id="PR00481">
    <property type="entry name" value="LAMNOPPTDASE"/>
</dbReference>
<keyword evidence="3" id="KW-0645">Protease</keyword>
<evidence type="ECO:0000256" key="1">
    <source>
        <dbReference type="ARBA" id="ARBA00009528"/>
    </source>
</evidence>
<evidence type="ECO:0000256" key="4">
    <source>
        <dbReference type="ARBA" id="ARBA00022801"/>
    </source>
</evidence>
<dbReference type="NCBIfam" id="NF002074">
    <property type="entry name" value="PRK00913.1-4"/>
    <property type="match status" value="1"/>
</dbReference>
<keyword evidence="8" id="KW-1185">Reference proteome</keyword>
<dbReference type="Gene3D" id="3.40.630.10">
    <property type="entry name" value="Zn peptidases"/>
    <property type="match status" value="1"/>
</dbReference>
<reference evidence="8" key="1">
    <citation type="journal article" date="2019" name="Int. J. Syst. Evol. Microbiol.">
        <title>The Global Catalogue of Microorganisms (GCM) 10K type strain sequencing project: providing services to taxonomists for standard genome sequencing and annotation.</title>
        <authorList>
            <consortium name="The Broad Institute Genomics Platform"/>
            <consortium name="The Broad Institute Genome Sequencing Center for Infectious Disease"/>
            <person name="Wu L."/>
            <person name="Ma J."/>
        </authorList>
    </citation>
    <scope>NUCLEOTIDE SEQUENCE [LARGE SCALE GENOMIC DNA]</scope>
    <source>
        <strain evidence="8">NBRC 111756</strain>
    </source>
</reference>
<dbReference type="EC" id="3.4.11.1" evidence="7"/>
<evidence type="ECO:0000313" key="7">
    <source>
        <dbReference type="EMBL" id="MFC6671591.1"/>
    </source>
</evidence>
<dbReference type="Pfam" id="PF00883">
    <property type="entry name" value="Peptidase_M17"/>
    <property type="match status" value="1"/>
</dbReference>
<keyword evidence="2 7" id="KW-0031">Aminopeptidase</keyword>